<proteinExistence type="predicted"/>
<evidence type="ECO:0000313" key="1">
    <source>
        <dbReference type="EMBL" id="DAD94748.1"/>
    </source>
</evidence>
<reference evidence="1" key="1">
    <citation type="journal article" date="2021" name="Proc. Natl. Acad. Sci. U.S.A.">
        <title>A Catalog of Tens of Thousands of Viruses from Human Metagenomes Reveals Hidden Associations with Chronic Diseases.</title>
        <authorList>
            <person name="Tisza M.J."/>
            <person name="Buck C.B."/>
        </authorList>
    </citation>
    <scope>NUCLEOTIDE SEQUENCE</scope>
    <source>
        <strain evidence="1">CtK0l2</strain>
    </source>
</reference>
<accession>A0A8S5NK61</accession>
<name>A0A8S5NK61_9CAUD</name>
<organism evidence="1">
    <name type="scientific">Siphoviridae sp. ctK0l2</name>
    <dbReference type="NCBI Taxonomy" id="2826243"/>
    <lineage>
        <taxon>Viruses</taxon>
        <taxon>Duplodnaviria</taxon>
        <taxon>Heunggongvirae</taxon>
        <taxon>Uroviricota</taxon>
        <taxon>Caudoviricetes</taxon>
    </lineage>
</organism>
<sequence length="56" mass="6475">MGDCYLEETVESIQARNERLREWAGGYPYSTVKTGDITVLSKINGEEVWFYVNKDI</sequence>
<protein>
    <submittedName>
        <fullName evidence="1">Uncharacterized protein</fullName>
    </submittedName>
</protein>
<dbReference type="EMBL" id="BK015181">
    <property type="protein sequence ID" value="DAD94748.1"/>
    <property type="molecule type" value="Genomic_DNA"/>
</dbReference>